<reference evidence="2 3" key="1">
    <citation type="journal article" date="2019" name="Philos. Trans. R. Soc. Lond., B, Biol. Sci.">
        <title>Ant behaviour and brain gene expression of defending hosts depend on the ecological success of the intruding social parasite.</title>
        <authorList>
            <person name="Kaur R."/>
            <person name="Stoldt M."/>
            <person name="Jongepier E."/>
            <person name="Feldmeyer B."/>
            <person name="Menzel F."/>
            <person name="Bornberg-Bauer E."/>
            <person name="Foitzik S."/>
        </authorList>
    </citation>
    <scope>NUCLEOTIDE SEQUENCE [LARGE SCALE GENOMIC DNA]</scope>
    <source>
        <tissue evidence="2">Whole body</tissue>
    </source>
</reference>
<protein>
    <submittedName>
        <fullName evidence="2">Fatty acyl-CoA reductase</fullName>
    </submittedName>
</protein>
<feature type="domain" description="Thioester reductase (TE)" evidence="1">
    <location>
        <begin position="3"/>
        <end position="48"/>
    </location>
</feature>
<dbReference type="InterPro" id="IPR013120">
    <property type="entry name" value="FAR_NAD-bd"/>
</dbReference>
<gene>
    <name evidence="2" type="ORF">DBV15_10859</name>
</gene>
<name>A0A4S2JVN9_9HYME</name>
<comment type="caution">
    <text evidence="2">The sequence shown here is derived from an EMBL/GenBank/DDBJ whole genome shotgun (WGS) entry which is preliminary data.</text>
</comment>
<sequence>MLNLKSFIHVSTAYANCHVRKHIEERFYSYPINHKNFITFTRNLHENIIEDKISR</sequence>
<evidence type="ECO:0000259" key="1">
    <source>
        <dbReference type="Pfam" id="PF07993"/>
    </source>
</evidence>
<accession>A0A4S2JVN9</accession>
<evidence type="ECO:0000313" key="2">
    <source>
        <dbReference type="EMBL" id="TGZ39746.1"/>
    </source>
</evidence>
<evidence type="ECO:0000313" key="3">
    <source>
        <dbReference type="Proteomes" id="UP000310200"/>
    </source>
</evidence>
<keyword evidence="3" id="KW-1185">Reference proteome</keyword>
<proteinExistence type="predicted"/>
<dbReference type="AlphaFoldDB" id="A0A4S2JVN9"/>
<dbReference type="Proteomes" id="UP000310200">
    <property type="component" value="Unassembled WGS sequence"/>
</dbReference>
<dbReference type="Pfam" id="PF07993">
    <property type="entry name" value="NAD_binding_4"/>
    <property type="match status" value="1"/>
</dbReference>
<organism evidence="2 3">
    <name type="scientific">Temnothorax longispinosus</name>
    <dbReference type="NCBI Taxonomy" id="300112"/>
    <lineage>
        <taxon>Eukaryota</taxon>
        <taxon>Metazoa</taxon>
        <taxon>Ecdysozoa</taxon>
        <taxon>Arthropoda</taxon>
        <taxon>Hexapoda</taxon>
        <taxon>Insecta</taxon>
        <taxon>Pterygota</taxon>
        <taxon>Neoptera</taxon>
        <taxon>Endopterygota</taxon>
        <taxon>Hymenoptera</taxon>
        <taxon>Apocrita</taxon>
        <taxon>Aculeata</taxon>
        <taxon>Formicoidea</taxon>
        <taxon>Formicidae</taxon>
        <taxon>Myrmicinae</taxon>
        <taxon>Temnothorax</taxon>
    </lineage>
</organism>
<dbReference type="EMBL" id="QBLH01003303">
    <property type="protein sequence ID" value="TGZ39746.1"/>
    <property type="molecule type" value="Genomic_DNA"/>
</dbReference>